<keyword evidence="3" id="KW-1185">Reference proteome</keyword>
<dbReference type="EMBL" id="ANNX02000020">
    <property type="protein sequence ID" value="KYC41486.1"/>
    <property type="molecule type" value="Genomic_DNA"/>
</dbReference>
<dbReference type="Proteomes" id="UP000076925">
    <property type="component" value="Unassembled WGS sequence"/>
</dbReference>
<feature type="transmembrane region" description="Helical" evidence="1">
    <location>
        <begin position="143"/>
        <end position="162"/>
    </location>
</feature>
<protein>
    <submittedName>
        <fullName evidence="2">Uncharacterized protein</fullName>
    </submittedName>
</protein>
<keyword evidence="1" id="KW-0472">Membrane</keyword>
<reference evidence="2 3" key="1">
    <citation type="journal article" date="2013" name="Genome Biol. Evol.">
        <title>Genomes of Stigonematalean cyanobacteria (subsection V) and the evolution of oxygenic photosynthesis from prokaryotes to plastids.</title>
        <authorList>
            <person name="Dagan T."/>
            <person name="Roettger M."/>
            <person name="Stucken K."/>
            <person name="Landan G."/>
            <person name="Koch R."/>
            <person name="Major P."/>
            <person name="Gould S.B."/>
            <person name="Goremykin V.V."/>
            <person name="Rippka R."/>
            <person name="Tandeau de Marsac N."/>
            <person name="Gugger M."/>
            <person name="Lockhart P.J."/>
            <person name="Allen J.F."/>
            <person name="Brune I."/>
            <person name="Maus I."/>
            <person name="Puhler A."/>
            <person name="Martin W.F."/>
        </authorList>
    </citation>
    <scope>NUCLEOTIDE SEQUENCE [LARGE SCALE GENOMIC DNA]</scope>
    <source>
        <strain evidence="2 3">PCC 7110</strain>
    </source>
</reference>
<name>A0A139X9Y7_9CYAN</name>
<dbReference type="STRING" id="128403.WA1_15595"/>
<accession>A0A139X9Y7</accession>
<feature type="transmembrane region" description="Helical" evidence="1">
    <location>
        <begin position="106"/>
        <end position="131"/>
    </location>
</feature>
<dbReference type="OrthoDB" id="482088at2"/>
<organism evidence="2 3">
    <name type="scientific">Scytonema hofmannii PCC 7110</name>
    <dbReference type="NCBI Taxonomy" id="128403"/>
    <lineage>
        <taxon>Bacteria</taxon>
        <taxon>Bacillati</taxon>
        <taxon>Cyanobacteriota</taxon>
        <taxon>Cyanophyceae</taxon>
        <taxon>Nostocales</taxon>
        <taxon>Scytonemataceae</taxon>
        <taxon>Scytonema</taxon>
    </lineage>
</organism>
<keyword evidence="1" id="KW-1133">Transmembrane helix</keyword>
<feature type="transmembrane region" description="Helical" evidence="1">
    <location>
        <begin position="65"/>
        <end position="86"/>
    </location>
</feature>
<feature type="transmembrane region" description="Helical" evidence="1">
    <location>
        <begin position="37"/>
        <end position="58"/>
    </location>
</feature>
<proteinExistence type="predicted"/>
<sequence>MTVLGWVVGGIASIAIEKTFAETISPEILQQPKWNALGRYISSCVFALIYGIDQALVVRQYTSGWLWMTATSLGWLVSTNVSTAWIDYISSIASSLNRTLTFQEAVIFGILSTIAYILSGIWLGFFQWIVLRRDTSGACWWNFLPSVSFLLISFLVGLLSFVQDFIPAPSRDRVVYLSGQGFTAIILGIIPAIGFCTLKTKNRTQIDEDD</sequence>
<dbReference type="AlphaFoldDB" id="A0A139X9Y7"/>
<evidence type="ECO:0000256" key="1">
    <source>
        <dbReference type="SAM" id="Phobius"/>
    </source>
</evidence>
<comment type="caution">
    <text evidence="2">The sequence shown here is derived from an EMBL/GenBank/DDBJ whole genome shotgun (WGS) entry which is preliminary data.</text>
</comment>
<evidence type="ECO:0000313" key="3">
    <source>
        <dbReference type="Proteomes" id="UP000076925"/>
    </source>
</evidence>
<keyword evidence="1" id="KW-0812">Transmembrane</keyword>
<feature type="transmembrane region" description="Helical" evidence="1">
    <location>
        <begin position="174"/>
        <end position="198"/>
    </location>
</feature>
<dbReference type="RefSeq" id="WP_017749412.1">
    <property type="nucleotide sequence ID" value="NZ_KQ976354.1"/>
</dbReference>
<gene>
    <name evidence="2" type="ORF">WA1_15595</name>
</gene>
<evidence type="ECO:0000313" key="2">
    <source>
        <dbReference type="EMBL" id="KYC41486.1"/>
    </source>
</evidence>